<feature type="domain" description="Ig-like" evidence="12">
    <location>
        <begin position="311"/>
        <end position="401"/>
    </location>
</feature>
<evidence type="ECO:0000256" key="7">
    <source>
        <dbReference type="ARBA" id="ARBA00023157"/>
    </source>
</evidence>
<dbReference type="InterPro" id="IPR003598">
    <property type="entry name" value="Ig_sub2"/>
</dbReference>
<evidence type="ECO:0008006" key="15">
    <source>
        <dbReference type="Google" id="ProtNLM"/>
    </source>
</evidence>
<proteinExistence type="predicted"/>
<feature type="region of interest" description="Disordered" evidence="9">
    <location>
        <begin position="1051"/>
        <end position="1089"/>
    </location>
</feature>
<dbReference type="InterPro" id="IPR007110">
    <property type="entry name" value="Ig-like_dom"/>
</dbReference>
<dbReference type="FunFam" id="2.60.40.10:FF:001167">
    <property type="entry name" value="Roundabout 2, isoform B"/>
    <property type="match status" value="1"/>
</dbReference>
<dbReference type="GO" id="GO:0098609">
    <property type="term" value="P:cell-cell adhesion"/>
    <property type="evidence" value="ECO:0007669"/>
    <property type="project" value="TreeGrafter"/>
</dbReference>
<feature type="transmembrane region" description="Helical" evidence="10">
    <location>
        <begin position="836"/>
        <end position="858"/>
    </location>
</feature>
<dbReference type="SMART" id="SM00409">
    <property type="entry name" value="IG"/>
    <property type="match status" value="5"/>
</dbReference>
<evidence type="ECO:0000259" key="12">
    <source>
        <dbReference type="PROSITE" id="PS50835"/>
    </source>
</evidence>
<dbReference type="AlphaFoldDB" id="A0A0A9VXW3"/>
<keyword evidence="2 10" id="KW-0812">Transmembrane</keyword>
<dbReference type="Pfam" id="PF00041">
    <property type="entry name" value="fn3"/>
    <property type="match status" value="2"/>
</dbReference>
<feature type="region of interest" description="Disordered" evidence="9">
    <location>
        <begin position="491"/>
        <end position="523"/>
    </location>
</feature>
<feature type="domain" description="Ig-like" evidence="12">
    <location>
        <begin position="410"/>
        <end position="496"/>
    </location>
</feature>
<dbReference type="GO" id="GO:0016020">
    <property type="term" value="C:membrane"/>
    <property type="evidence" value="ECO:0007669"/>
    <property type="project" value="UniProtKB-SubCell"/>
</dbReference>
<dbReference type="InterPro" id="IPR013106">
    <property type="entry name" value="Ig_V-set"/>
</dbReference>
<keyword evidence="7" id="KW-1015">Disulfide bond</keyword>
<reference evidence="14" key="2">
    <citation type="submission" date="2014-07" db="EMBL/GenBank/DDBJ databases">
        <authorList>
            <person name="Hull J."/>
        </authorList>
    </citation>
    <scope>NUCLEOTIDE SEQUENCE</scope>
</reference>
<protein>
    <recommendedName>
        <fullName evidence="15">Roundabout 2</fullName>
    </recommendedName>
</protein>
<evidence type="ECO:0000256" key="11">
    <source>
        <dbReference type="SAM" id="SignalP"/>
    </source>
</evidence>
<dbReference type="InterPro" id="IPR036179">
    <property type="entry name" value="Ig-like_dom_sf"/>
</dbReference>
<dbReference type="InterPro" id="IPR036116">
    <property type="entry name" value="FN3_sf"/>
</dbReference>
<feature type="signal peptide" evidence="11">
    <location>
        <begin position="1"/>
        <end position="22"/>
    </location>
</feature>
<keyword evidence="8" id="KW-0393">Immunoglobulin domain</keyword>
<dbReference type="PROSITE" id="PS50853">
    <property type="entry name" value="FN3"/>
    <property type="match status" value="3"/>
</dbReference>
<dbReference type="PROSITE" id="PS50835">
    <property type="entry name" value="IG_LIKE"/>
    <property type="match status" value="5"/>
</dbReference>
<dbReference type="Gene3D" id="2.60.40.10">
    <property type="entry name" value="Immunoglobulins"/>
    <property type="match status" value="8"/>
</dbReference>
<accession>A0A0A9VXW3</accession>
<comment type="subcellular location">
    <subcellularLocation>
        <location evidence="1">Membrane</location>
        <topology evidence="1">Single-pass membrane protein</topology>
    </subcellularLocation>
</comment>
<dbReference type="InterPro" id="IPR013783">
    <property type="entry name" value="Ig-like_fold"/>
</dbReference>
<evidence type="ECO:0000256" key="3">
    <source>
        <dbReference type="ARBA" id="ARBA00022729"/>
    </source>
</evidence>
<feature type="domain" description="Ig-like" evidence="12">
    <location>
        <begin position="222"/>
        <end position="306"/>
    </location>
</feature>
<dbReference type="GO" id="GO:0030154">
    <property type="term" value="P:cell differentiation"/>
    <property type="evidence" value="ECO:0007669"/>
    <property type="project" value="UniProtKB-ARBA"/>
</dbReference>
<feature type="compositionally biased region" description="Pro residues" evidence="9">
    <location>
        <begin position="1058"/>
        <end position="1069"/>
    </location>
</feature>
<evidence type="ECO:0000256" key="2">
    <source>
        <dbReference type="ARBA" id="ARBA00022692"/>
    </source>
</evidence>
<dbReference type="GO" id="GO:0007399">
    <property type="term" value="P:nervous system development"/>
    <property type="evidence" value="ECO:0007669"/>
    <property type="project" value="UniProtKB-ARBA"/>
</dbReference>
<evidence type="ECO:0000256" key="10">
    <source>
        <dbReference type="SAM" id="Phobius"/>
    </source>
</evidence>
<dbReference type="GO" id="GO:0009653">
    <property type="term" value="P:anatomical structure morphogenesis"/>
    <property type="evidence" value="ECO:0007669"/>
    <property type="project" value="UniProtKB-ARBA"/>
</dbReference>
<evidence type="ECO:0000256" key="5">
    <source>
        <dbReference type="ARBA" id="ARBA00022989"/>
    </source>
</evidence>
<dbReference type="SUPFAM" id="SSF49265">
    <property type="entry name" value="Fibronectin type III"/>
    <property type="match status" value="2"/>
</dbReference>
<gene>
    <name evidence="14" type="ORF">CM83_40330</name>
</gene>
<evidence type="ECO:0000256" key="6">
    <source>
        <dbReference type="ARBA" id="ARBA00023136"/>
    </source>
</evidence>
<feature type="chain" id="PRO_5002070487" description="Roundabout 2" evidence="11">
    <location>
        <begin position="23"/>
        <end position="1177"/>
    </location>
</feature>
<feature type="compositionally biased region" description="Low complexity" evidence="9">
    <location>
        <begin position="1070"/>
        <end position="1086"/>
    </location>
</feature>
<dbReference type="SMART" id="SM00060">
    <property type="entry name" value="FN3"/>
    <property type="match status" value="3"/>
</dbReference>
<feature type="domain" description="Fibronectin type-III" evidence="13">
    <location>
        <begin position="730"/>
        <end position="822"/>
    </location>
</feature>
<dbReference type="Pfam" id="PF13927">
    <property type="entry name" value="Ig_3"/>
    <property type="match status" value="2"/>
</dbReference>
<dbReference type="InterPro" id="IPR003961">
    <property type="entry name" value="FN3_dom"/>
</dbReference>
<keyword evidence="3 11" id="KW-0732">Signal</keyword>
<dbReference type="PANTHER" id="PTHR44170">
    <property type="entry name" value="PROTEIN SIDEKICK"/>
    <property type="match status" value="1"/>
</dbReference>
<evidence type="ECO:0000256" key="8">
    <source>
        <dbReference type="ARBA" id="ARBA00023319"/>
    </source>
</evidence>
<sequence>MESCRNLVICVAVLVQLSSVSGQFRSPRITEHPSDVVVPKNEPVTLNCKAEGRPEPVIRWYKDGDLVNTSPPDVKTHRVLLPSGSLFFLRVAHGKKDRDDGVYWCVATNQAGSAVSRNASLQVAVLRDEFRTVPVGTRVAAGETALLECGPPKGYPEPSLYWKKDGLLVDLEATDRVRIVDGGNLMIREVKPSDEGRYQCVAQNIVGVKETSPASLTVHVKPFFSKEPSDVTAVADSSIELECKVGGDPTPKILWRRDDGKMPVGRARITDEKNLRIDRVQPEDEGVYICDASNLVGAITARATLTVHSSPEFTTKPQDETVSLNGLAKFDCVARGNPPPSVFWTKEGSQLLMFPGNSYGRMAVSQDGRLTIHGVLREDSGFIVCSALSVAGSATARAFLQVRSVGDVPPPIIEVGPANQTLPLHSVTTLPCQASGDPKPRVKWLKNGSAISPRNRVTIFDNGTLQIDDLESSDSGLYTCTAISESGESSWAGSLSVEKGPSAELHRSPDPSAFPRPPSSPRLLNATQSSLTVAWDPPPGANTLIGYTLEYYSPDLQTGWVVAAHRVSGHSLLVKDLKPDTRYMFIVRAENSFGLSVPSNISGTGRTLSKDSRAVAPQQLDEARTRLGTKVLSLMELGATSSTSVRVTWEVLTGDEYLEGVYVRFRELSGGSHMYNMVTVMNAGATQYTVSNLRKFTKYEFFLVPFFKSVEGQPSNTKIVQTLEDVPSASPTSITPEVINSTAILLRWSPPPPQHINGILLGYRVVLRGNNSLSESHLNTTTPSLTLARLSPLAGYSVRICGYTRAGQGPYSPDVPVTTAEPASRPRAYTPSTPTWLLVVTAGSALVLGLTCTVALYLRRRQLTKELGHLSVSGNEVSLLQSTNKDTLWIDRGGWTKDVTQGDYAEVDTRGLTTFINGRRDQPTPYATTTLLNRRPAPELVPLSETKIEEEPSIIPTNNSDTAMYYGAEEQKVIMKDKINQPKFNSAGNVATCNWSEFLPPPPDHPPPHMRAARSINQDVCVSPGVNRRCPPPLPPARNYWVDSNNSIASEPARAKHYPPPNQRPPPIPRYNNMGQSQSSNSSGSSCPYHRCHKAQNDENASLLYRQPINDEAYSQSKDKCVQSTLNCRSYRHNQEYDYGGPCWNEDCSSHASDTGCSCSESSCLYSEANAAEICAN</sequence>
<evidence type="ECO:0000313" key="14">
    <source>
        <dbReference type="EMBL" id="JAG00011.1"/>
    </source>
</evidence>
<feature type="domain" description="Fibronectin type-III" evidence="13">
    <location>
        <begin position="517"/>
        <end position="610"/>
    </location>
</feature>
<dbReference type="PANTHER" id="PTHR44170:SF60">
    <property type="entry name" value="ROUNDABOUT HOMOLOG 1"/>
    <property type="match status" value="1"/>
</dbReference>
<feature type="domain" description="Ig-like" evidence="12">
    <location>
        <begin position="128"/>
        <end position="217"/>
    </location>
</feature>
<evidence type="ECO:0000259" key="13">
    <source>
        <dbReference type="PROSITE" id="PS50853"/>
    </source>
</evidence>
<dbReference type="FunFam" id="2.60.40.10:FF:000189">
    <property type="entry name" value="Neogenin isoform 3"/>
    <property type="match status" value="1"/>
</dbReference>
<dbReference type="FunFam" id="2.60.40.10:FF:000053">
    <property type="entry name" value="Roundabout guidance receptor 1"/>
    <property type="match status" value="1"/>
</dbReference>
<keyword evidence="4" id="KW-0677">Repeat</keyword>
<keyword evidence="5 10" id="KW-1133">Transmembrane helix</keyword>
<feature type="domain" description="Ig-like" evidence="12">
    <location>
        <begin position="27"/>
        <end position="122"/>
    </location>
</feature>
<dbReference type="InterPro" id="IPR013098">
    <property type="entry name" value="Ig_I-set"/>
</dbReference>
<dbReference type="Pfam" id="PF07679">
    <property type="entry name" value="I-set"/>
    <property type="match status" value="3"/>
</dbReference>
<dbReference type="SMART" id="SM00406">
    <property type="entry name" value="IGv"/>
    <property type="match status" value="3"/>
</dbReference>
<dbReference type="FunFam" id="2.60.40.10:FF:000026">
    <property type="entry name" value="roundabout homolog 2 isoform X1"/>
    <property type="match status" value="1"/>
</dbReference>
<evidence type="ECO:0000256" key="9">
    <source>
        <dbReference type="SAM" id="MobiDB-lite"/>
    </source>
</evidence>
<dbReference type="CDD" id="cd00063">
    <property type="entry name" value="FN3"/>
    <property type="match status" value="3"/>
</dbReference>
<feature type="domain" description="Fibronectin type-III" evidence="13">
    <location>
        <begin position="631"/>
        <end position="725"/>
    </location>
</feature>
<dbReference type="FunFam" id="2.60.40.10:FF:000008">
    <property type="entry name" value="roundabout homolog 2 isoform X2"/>
    <property type="match status" value="2"/>
</dbReference>
<evidence type="ECO:0000256" key="4">
    <source>
        <dbReference type="ARBA" id="ARBA00022737"/>
    </source>
</evidence>
<evidence type="ECO:0000256" key="1">
    <source>
        <dbReference type="ARBA" id="ARBA00004167"/>
    </source>
</evidence>
<dbReference type="SMART" id="SM00408">
    <property type="entry name" value="IGc2"/>
    <property type="match status" value="5"/>
</dbReference>
<dbReference type="FunFam" id="2.60.40.10:FF:000028">
    <property type="entry name" value="Neuronal cell adhesion molecule"/>
    <property type="match status" value="1"/>
</dbReference>
<keyword evidence="6 10" id="KW-0472">Membrane</keyword>
<name>A0A0A9VXW3_LYGHE</name>
<reference evidence="14" key="1">
    <citation type="journal article" date="2014" name="PLoS ONE">
        <title>Transcriptome-Based Identification of ABC Transporters in the Western Tarnished Plant Bug Lygus hesperus.</title>
        <authorList>
            <person name="Hull J.J."/>
            <person name="Chaney K."/>
            <person name="Geib S.M."/>
            <person name="Fabrick J.A."/>
            <person name="Brent C.S."/>
            <person name="Walsh D."/>
            <person name="Lavine L.C."/>
        </authorList>
    </citation>
    <scope>NUCLEOTIDE SEQUENCE</scope>
</reference>
<organism evidence="14">
    <name type="scientific">Lygus hesperus</name>
    <name type="common">Western plant bug</name>
    <dbReference type="NCBI Taxonomy" id="30085"/>
    <lineage>
        <taxon>Eukaryota</taxon>
        <taxon>Metazoa</taxon>
        <taxon>Ecdysozoa</taxon>
        <taxon>Arthropoda</taxon>
        <taxon>Hexapoda</taxon>
        <taxon>Insecta</taxon>
        <taxon>Pterygota</taxon>
        <taxon>Neoptera</taxon>
        <taxon>Paraneoptera</taxon>
        <taxon>Hemiptera</taxon>
        <taxon>Heteroptera</taxon>
        <taxon>Panheteroptera</taxon>
        <taxon>Cimicomorpha</taxon>
        <taxon>Miridae</taxon>
        <taxon>Mirini</taxon>
        <taxon>Lygus</taxon>
    </lineage>
</organism>
<dbReference type="EMBL" id="GBHO01043593">
    <property type="protein sequence ID" value="JAG00011.1"/>
    <property type="molecule type" value="Transcribed_RNA"/>
</dbReference>
<dbReference type="InterPro" id="IPR003599">
    <property type="entry name" value="Ig_sub"/>
</dbReference>
<dbReference type="SUPFAM" id="SSF48726">
    <property type="entry name" value="Immunoglobulin"/>
    <property type="match status" value="5"/>
</dbReference>